<dbReference type="PROSITE" id="PS51153">
    <property type="entry name" value="RPW8"/>
    <property type="match status" value="1"/>
</dbReference>
<dbReference type="InterPro" id="IPR027417">
    <property type="entry name" value="P-loop_NTPase"/>
</dbReference>
<sequence>MAMVADFVLEKAFGALYAGVEDLIIKNFIFKSLFNKVKSRLDDWAPLIKEMAQYTQKMDRPEKDLEALKGVMQTGQELVNECSKITRWSPFKKYKYAKKLQEWQESLQSPLDRLKLQDTMNIMEIRVVVDEMQRDMLKQQSAESSSSTRLELPPLPKLIVGLDGPLNDLKEKLLADDGVSRLVLTAPGGCGKTTLATMFCEDEEVKGIFKKNIIFITVSQKGNLELVVKRLCEYLTSVRSPVPTFQNKVHMLQWMQTFFKSSQNPLLLVLDDIWSGSESILHSFQFELSNYKILVTSRSEFPNFGSSYHLKLLDDDKAMELFYHSTSLGDKCSPDQEELSRKIVKRCNGFPLAITVVGRSLSGKPIEIWRQRESEWSKDSSILDSDPETELFLCLQSSLDALDKRLAIVKDCYLDLGSFPEDKEIRVDDLIDMWAELYDIDDDSVCFANIYELANRNLANLVDKRDSYMKMEGDDFYGERFVTQHDLLRELAIYNAKLDPVEQRQRMNIEIRGNKIPKWWREQKCHPIKARLLSITTTTDFDMEWPNLQLPEAEVFVLHFQSPSSYSLPAFVQKMDKLKVLVIDGAEELINFELLGLLPNLKRISLIRLQIGFLTHKPIQLKSLKKISFASCGAEGIDEGFFRMSDAFPNLEELYIQFGVRLVSDFFQQLNGREFVLECCNLIHLKKISIVRGTGLDHLPEEIGNLVNLEVLRLRSCLYLSKLPSSISNLKKLNFLDIYGCWSIELPKNIGELSSLRKLDMRCCDEVKELPPSVSDLHQLEEVICNREDQGSLWEPFRPTLTNLRVVVIPRTQPNWLETFSDGWSS</sequence>
<comment type="caution">
    <text evidence="5">The sequence shown here is derived from an EMBL/GenBank/DDBJ whole genome shotgun (WGS) entry which is preliminary data.</text>
</comment>
<dbReference type="InterPro" id="IPR055414">
    <property type="entry name" value="LRR_R13L4/SHOC2-like"/>
</dbReference>
<dbReference type="Gene3D" id="1.10.8.430">
    <property type="entry name" value="Helical domain of apoptotic protease-activating factors"/>
    <property type="match status" value="1"/>
</dbReference>
<feature type="domain" description="RPW8" evidence="4">
    <location>
        <begin position="2"/>
        <end position="148"/>
    </location>
</feature>
<dbReference type="Pfam" id="PF23598">
    <property type="entry name" value="LRR_14"/>
    <property type="match status" value="1"/>
</dbReference>
<keyword evidence="2" id="KW-0677">Repeat</keyword>
<evidence type="ECO:0000313" key="6">
    <source>
        <dbReference type="Proteomes" id="UP000238479"/>
    </source>
</evidence>
<name>A0A2P6S547_ROSCH</name>
<comment type="similarity">
    <text evidence="1">Belongs to the disease resistance NB-LRR family.</text>
</comment>
<dbReference type="Proteomes" id="UP000238479">
    <property type="component" value="Chromosome 2"/>
</dbReference>
<dbReference type="OrthoDB" id="2016095at2759"/>
<dbReference type="PANTHER" id="PTHR36766:SF3">
    <property type="entry name" value="RPW8 DOMAIN-CONTAINING PROTEIN"/>
    <property type="match status" value="1"/>
</dbReference>
<dbReference type="Gene3D" id="3.40.50.300">
    <property type="entry name" value="P-loop containing nucleotide triphosphate hydrolases"/>
    <property type="match status" value="1"/>
</dbReference>
<evidence type="ECO:0000256" key="1">
    <source>
        <dbReference type="ARBA" id="ARBA00008894"/>
    </source>
</evidence>
<dbReference type="EMBL" id="PDCK01000040">
    <property type="protein sequence ID" value="PRQ53813.1"/>
    <property type="molecule type" value="Genomic_DNA"/>
</dbReference>
<evidence type="ECO:0000259" key="4">
    <source>
        <dbReference type="PROSITE" id="PS51153"/>
    </source>
</evidence>
<evidence type="ECO:0000313" key="5">
    <source>
        <dbReference type="EMBL" id="PRQ53813.1"/>
    </source>
</evidence>
<dbReference type="SUPFAM" id="SSF52540">
    <property type="entry name" value="P-loop containing nucleoside triphosphate hydrolases"/>
    <property type="match status" value="1"/>
</dbReference>
<protein>
    <submittedName>
        <fullName evidence="5">Putative powdery mildew resistance protein, RPW8</fullName>
    </submittedName>
</protein>
<keyword evidence="3" id="KW-0611">Plant defense</keyword>
<dbReference type="AlphaFoldDB" id="A0A2P6S547"/>
<dbReference type="Pfam" id="PF05659">
    <property type="entry name" value="RPW8"/>
    <property type="match status" value="1"/>
</dbReference>
<dbReference type="InterPro" id="IPR042197">
    <property type="entry name" value="Apaf_helical"/>
</dbReference>
<evidence type="ECO:0000256" key="2">
    <source>
        <dbReference type="ARBA" id="ARBA00022737"/>
    </source>
</evidence>
<dbReference type="GO" id="GO:0043531">
    <property type="term" value="F:ADP binding"/>
    <property type="evidence" value="ECO:0007669"/>
    <property type="project" value="InterPro"/>
</dbReference>
<dbReference type="Gene3D" id="3.80.10.10">
    <property type="entry name" value="Ribonuclease Inhibitor"/>
    <property type="match status" value="1"/>
</dbReference>
<dbReference type="InterPro" id="IPR032675">
    <property type="entry name" value="LRR_dom_sf"/>
</dbReference>
<dbReference type="Pfam" id="PF00931">
    <property type="entry name" value="NB-ARC"/>
    <property type="match status" value="1"/>
</dbReference>
<dbReference type="PRINTS" id="PR00364">
    <property type="entry name" value="DISEASERSIST"/>
</dbReference>
<dbReference type="Gramene" id="PRQ53813">
    <property type="protein sequence ID" value="PRQ53813"/>
    <property type="gene ID" value="RchiOBHm_Chr2g0170631"/>
</dbReference>
<proteinExistence type="inferred from homology"/>
<accession>A0A2P6S547</accession>
<keyword evidence="6" id="KW-1185">Reference proteome</keyword>
<evidence type="ECO:0000256" key="3">
    <source>
        <dbReference type="ARBA" id="ARBA00022821"/>
    </source>
</evidence>
<dbReference type="Gene3D" id="1.10.10.10">
    <property type="entry name" value="Winged helix-like DNA-binding domain superfamily/Winged helix DNA-binding domain"/>
    <property type="match status" value="1"/>
</dbReference>
<dbReference type="SUPFAM" id="SSF52058">
    <property type="entry name" value="L domain-like"/>
    <property type="match status" value="1"/>
</dbReference>
<dbReference type="PANTHER" id="PTHR36766">
    <property type="entry name" value="PLANT BROAD-SPECTRUM MILDEW RESISTANCE PROTEIN RPW8"/>
    <property type="match status" value="1"/>
</dbReference>
<organism evidence="5 6">
    <name type="scientific">Rosa chinensis</name>
    <name type="common">China rose</name>
    <dbReference type="NCBI Taxonomy" id="74649"/>
    <lineage>
        <taxon>Eukaryota</taxon>
        <taxon>Viridiplantae</taxon>
        <taxon>Streptophyta</taxon>
        <taxon>Embryophyta</taxon>
        <taxon>Tracheophyta</taxon>
        <taxon>Spermatophyta</taxon>
        <taxon>Magnoliopsida</taxon>
        <taxon>eudicotyledons</taxon>
        <taxon>Gunneridae</taxon>
        <taxon>Pentapetalae</taxon>
        <taxon>rosids</taxon>
        <taxon>fabids</taxon>
        <taxon>Rosales</taxon>
        <taxon>Rosaceae</taxon>
        <taxon>Rosoideae</taxon>
        <taxon>Rosoideae incertae sedis</taxon>
        <taxon>Rosa</taxon>
    </lineage>
</organism>
<reference evidence="5 6" key="1">
    <citation type="journal article" date="2018" name="Nat. Genet.">
        <title>The Rosa genome provides new insights in the design of modern roses.</title>
        <authorList>
            <person name="Bendahmane M."/>
        </authorList>
    </citation>
    <scope>NUCLEOTIDE SEQUENCE [LARGE SCALE GENOMIC DNA]</scope>
    <source>
        <strain evidence="6">cv. Old Blush</strain>
    </source>
</reference>
<dbReference type="InterPro" id="IPR008808">
    <property type="entry name" value="Powdery_mildew-R_dom"/>
</dbReference>
<dbReference type="InterPro" id="IPR036388">
    <property type="entry name" value="WH-like_DNA-bd_sf"/>
</dbReference>
<dbReference type="InterPro" id="IPR002182">
    <property type="entry name" value="NB-ARC"/>
</dbReference>
<gene>
    <name evidence="5" type="ORF">RchiOBHm_Chr2g0170631</name>
</gene>
<dbReference type="GO" id="GO:0006952">
    <property type="term" value="P:defense response"/>
    <property type="evidence" value="ECO:0007669"/>
    <property type="project" value="UniProtKB-KW"/>
</dbReference>